<sequence length="135" mass="15295">MLLFMKRSWIIVFLILCCFHNANAQKSNAEKIIGCWTFKTFEFVNPDEFSKEIIKEAQNTEVCFDTNGKFTSTKSGANAFTITGVYSLSEDGKTLSQKRDIATDGIDEDAEIVVLDAENLTFKLEFGTMLLQRKK</sequence>
<protein>
    <recommendedName>
        <fullName evidence="4">Lipocalin-like domain-containing protein</fullName>
    </recommendedName>
</protein>
<comment type="caution">
    <text evidence="2">The sequence shown here is derived from an EMBL/GenBank/DDBJ whole genome shotgun (WGS) entry which is preliminary data.</text>
</comment>
<proteinExistence type="predicted"/>
<evidence type="ECO:0008006" key="4">
    <source>
        <dbReference type="Google" id="ProtNLM"/>
    </source>
</evidence>
<dbReference type="EMBL" id="BAABCR010000015">
    <property type="protein sequence ID" value="GAA4037911.1"/>
    <property type="molecule type" value="Genomic_DNA"/>
</dbReference>
<dbReference type="Proteomes" id="UP001500968">
    <property type="component" value="Unassembled WGS sequence"/>
</dbReference>
<reference evidence="3" key="1">
    <citation type="journal article" date="2019" name="Int. J. Syst. Evol. Microbiol.">
        <title>The Global Catalogue of Microorganisms (GCM) 10K type strain sequencing project: providing services to taxonomists for standard genome sequencing and annotation.</title>
        <authorList>
            <consortium name="The Broad Institute Genomics Platform"/>
            <consortium name="The Broad Institute Genome Sequencing Center for Infectious Disease"/>
            <person name="Wu L."/>
            <person name="Ma J."/>
        </authorList>
    </citation>
    <scope>NUCLEOTIDE SEQUENCE [LARGE SCALE GENOMIC DNA]</scope>
    <source>
        <strain evidence="3">JCM 17064</strain>
    </source>
</reference>
<keyword evidence="1" id="KW-0732">Signal</keyword>
<feature type="signal peptide" evidence="1">
    <location>
        <begin position="1"/>
        <end position="24"/>
    </location>
</feature>
<evidence type="ECO:0000313" key="2">
    <source>
        <dbReference type="EMBL" id="GAA4037911.1"/>
    </source>
</evidence>
<evidence type="ECO:0000256" key="1">
    <source>
        <dbReference type="SAM" id="SignalP"/>
    </source>
</evidence>
<accession>A0ABP7U8K9</accession>
<keyword evidence="3" id="KW-1185">Reference proteome</keyword>
<feature type="chain" id="PRO_5046812314" description="Lipocalin-like domain-containing protein" evidence="1">
    <location>
        <begin position="25"/>
        <end position="135"/>
    </location>
</feature>
<name>A0ABP7U8K9_9FLAO</name>
<evidence type="ECO:0000313" key="3">
    <source>
        <dbReference type="Proteomes" id="UP001500968"/>
    </source>
</evidence>
<organism evidence="2 3">
    <name type="scientific">Flavobacterium cheonhonense</name>
    <dbReference type="NCBI Taxonomy" id="706185"/>
    <lineage>
        <taxon>Bacteria</taxon>
        <taxon>Pseudomonadati</taxon>
        <taxon>Bacteroidota</taxon>
        <taxon>Flavobacteriia</taxon>
        <taxon>Flavobacteriales</taxon>
        <taxon>Flavobacteriaceae</taxon>
        <taxon>Flavobacterium</taxon>
    </lineage>
</organism>
<gene>
    <name evidence="2" type="ORF">GCM10022386_24730</name>
</gene>